<accession>A0AAN9KQI5</accession>
<protein>
    <submittedName>
        <fullName evidence="1">Uncharacterized protein</fullName>
    </submittedName>
</protein>
<dbReference type="Proteomes" id="UP001374584">
    <property type="component" value="Unassembled WGS sequence"/>
</dbReference>
<sequence length="95" mass="11176">MGLAVADEMIRLNRVMRELEMKEGKALLFTQVRFHRRLESSSYIDILLEADFRKERGRENPLEKAVNGFSPSWSFDQSSYLIWIDSKKQPDALRL</sequence>
<name>A0AAN9KQI5_PHACN</name>
<comment type="caution">
    <text evidence="1">The sequence shown here is derived from an EMBL/GenBank/DDBJ whole genome shotgun (WGS) entry which is preliminary data.</text>
</comment>
<reference evidence="1 4" key="1">
    <citation type="submission" date="2024-01" db="EMBL/GenBank/DDBJ databases">
        <title>The genomes of 5 underutilized Papilionoideae crops provide insights into root nodulation and disease resistanc.</title>
        <authorList>
            <person name="Jiang F."/>
        </authorList>
    </citation>
    <scope>NUCLEOTIDE SEQUENCE [LARGE SCALE GENOMIC DNA]</scope>
    <source>
        <strain evidence="1">JINMINGXINNONG_FW02</strain>
        <tissue evidence="1">Leaves</tissue>
    </source>
</reference>
<organism evidence="1 4">
    <name type="scientific">Phaseolus coccineus</name>
    <name type="common">Scarlet runner bean</name>
    <name type="synonym">Phaseolus multiflorus</name>
    <dbReference type="NCBI Taxonomy" id="3886"/>
    <lineage>
        <taxon>Eukaryota</taxon>
        <taxon>Viridiplantae</taxon>
        <taxon>Streptophyta</taxon>
        <taxon>Embryophyta</taxon>
        <taxon>Tracheophyta</taxon>
        <taxon>Spermatophyta</taxon>
        <taxon>Magnoliopsida</taxon>
        <taxon>eudicotyledons</taxon>
        <taxon>Gunneridae</taxon>
        <taxon>Pentapetalae</taxon>
        <taxon>rosids</taxon>
        <taxon>fabids</taxon>
        <taxon>Fabales</taxon>
        <taxon>Fabaceae</taxon>
        <taxon>Papilionoideae</taxon>
        <taxon>50 kb inversion clade</taxon>
        <taxon>NPAAA clade</taxon>
        <taxon>indigoferoid/millettioid clade</taxon>
        <taxon>Phaseoleae</taxon>
        <taxon>Phaseolus</taxon>
    </lineage>
</organism>
<evidence type="ECO:0000313" key="1">
    <source>
        <dbReference type="EMBL" id="KAK7322035.1"/>
    </source>
</evidence>
<gene>
    <name evidence="3" type="ORF">VNO80_33851</name>
    <name evidence="2" type="ORF">VNO80_33993</name>
    <name evidence="1" type="ORF">VNO80_35219</name>
</gene>
<dbReference type="AlphaFoldDB" id="A0AAN9KQI5"/>
<dbReference type="EMBL" id="JAYMYR010000104">
    <property type="protein sequence ID" value="KAK7325806.1"/>
    <property type="molecule type" value="Genomic_DNA"/>
</dbReference>
<evidence type="ECO:0000313" key="2">
    <source>
        <dbReference type="EMBL" id="KAK7325724.1"/>
    </source>
</evidence>
<evidence type="ECO:0000313" key="4">
    <source>
        <dbReference type="Proteomes" id="UP001374584"/>
    </source>
</evidence>
<keyword evidence="4" id="KW-1185">Reference proteome</keyword>
<dbReference type="EMBL" id="JAYMYR010000106">
    <property type="protein sequence ID" value="KAK7325724.1"/>
    <property type="molecule type" value="Genomic_DNA"/>
</dbReference>
<proteinExistence type="predicted"/>
<dbReference type="EMBL" id="JAYMYR010000200">
    <property type="protein sequence ID" value="KAK7322035.1"/>
    <property type="molecule type" value="Genomic_DNA"/>
</dbReference>
<evidence type="ECO:0000313" key="3">
    <source>
        <dbReference type="EMBL" id="KAK7325806.1"/>
    </source>
</evidence>